<evidence type="ECO:0000313" key="2">
    <source>
        <dbReference type="EMBL" id="RWX73620.1"/>
    </source>
</evidence>
<dbReference type="EMBL" id="RXGA01000002">
    <property type="protein sequence ID" value="RWX73620.1"/>
    <property type="molecule type" value="Genomic_DNA"/>
</dbReference>
<dbReference type="InterPro" id="IPR002716">
    <property type="entry name" value="PIN_dom"/>
</dbReference>
<organism evidence="2 3">
    <name type="scientific">Methanosuratincola subterraneus</name>
    <dbReference type="NCBI Taxonomy" id="2593994"/>
    <lineage>
        <taxon>Archaea</taxon>
        <taxon>Thermoproteota</taxon>
        <taxon>Methanosuratincolia</taxon>
        <taxon>Candidatus Methanomethylicales</taxon>
        <taxon>Candidatus Methanomethylicaceae</taxon>
        <taxon>Candidatus Methanosuratincola (ex Vanwonterghem et al. 2016)</taxon>
    </lineage>
</organism>
<dbReference type="AlphaFoldDB" id="A0A3S4UGW5"/>
<protein>
    <recommendedName>
        <fullName evidence="1">PIN domain-containing protein</fullName>
    </recommendedName>
</protein>
<feature type="domain" description="PIN" evidence="1">
    <location>
        <begin position="111"/>
        <end position="251"/>
    </location>
</feature>
<comment type="caution">
    <text evidence="2">The sequence shown here is derived from an EMBL/GenBank/DDBJ whole genome shotgun (WGS) entry which is preliminary data.</text>
</comment>
<accession>A0A3S4UGW5</accession>
<dbReference type="Pfam" id="PF13638">
    <property type="entry name" value="PIN_4"/>
    <property type="match status" value="1"/>
</dbReference>
<evidence type="ECO:0000313" key="3">
    <source>
        <dbReference type="Proteomes" id="UP000288215"/>
    </source>
</evidence>
<evidence type="ECO:0000259" key="1">
    <source>
        <dbReference type="Pfam" id="PF13638"/>
    </source>
</evidence>
<gene>
    <name evidence="2" type="ORF">Metus_0399</name>
</gene>
<sequence>MSSASRPSLTLNEEEIQILVNLFAGDLDLAYPITHIPLFRCASFNGKYRLSTSLTPESFGIKDEDPYLEGPSYADILECMMSSGILGFANMEEFREKLKAYRAHKNTLFALDTNVIYRRFVSNTGLLDPKDCIIVSTVRDEITSVHNYKYTQEQVIQMKKAAPYDRWMLDELVNRRMKKSRKAYRFANKELKALAAAISVEASERFTGEEGEGDRIIARTVSKCARERNAQIVMLTADAAMTDICDAEGIDHFLFEMPKEIPRESSCTGSQLCRLIADLASVLALIKMNSAVIYGEFRGKRDTEQLKALFLDEKVADGFKKDLEACRELIGLGFKG</sequence>
<dbReference type="Proteomes" id="UP000288215">
    <property type="component" value="Unassembled WGS sequence"/>
</dbReference>
<proteinExistence type="predicted"/>
<reference evidence="2 3" key="1">
    <citation type="submission" date="2018-12" db="EMBL/GenBank/DDBJ databases">
        <title>The complete genome of the methanogenic archaea of the candidate phylum Verstraetearchaeota, obtained from the metagenome of underground thermal water.</title>
        <authorList>
            <person name="Kadnikov V.V."/>
            <person name="Mardanov A.V."/>
            <person name="Beletsky A.V."/>
            <person name="Karnachuk O.V."/>
            <person name="Ravin N.V."/>
        </authorList>
    </citation>
    <scope>NUCLEOTIDE SEQUENCE [LARGE SCALE GENOMIC DNA]</scope>
    <source>
        <strain evidence="2">Ch88</strain>
    </source>
</reference>
<name>A0A3S4UGW5_METS7</name>